<dbReference type="GO" id="GO:0022857">
    <property type="term" value="F:transmembrane transporter activity"/>
    <property type="evidence" value="ECO:0007669"/>
    <property type="project" value="InterPro"/>
</dbReference>
<keyword evidence="5 8" id="KW-1133">Transmembrane helix</keyword>
<accession>A0A6V7RQU5</accession>
<comment type="caution">
    <text evidence="10">The sequence shown here is derived from an EMBL/GenBank/DDBJ whole genome shotgun (WGS) entry which is preliminary data.</text>
</comment>
<evidence type="ECO:0000313" key="10">
    <source>
        <dbReference type="EMBL" id="CAD2080284.1"/>
    </source>
</evidence>
<dbReference type="Gene3D" id="1.20.1250.20">
    <property type="entry name" value="MFS general substrate transporter like domains"/>
    <property type="match status" value="1"/>
</dbReference>
<feature type="transmembrane region" description="Helical" evidence="8">
    <location>
        <begin position="226"/>
        <end position="248"/>
    </location>
</feature>
<organism evidence="10 11">
    <name type="scientific">Jeotgalicoccus coquinae</name>
    <dbReference type="NCBI Taxonomy" id="709509"/>
    <lineage>
        <taxon>Bacteria</taxon>
        <taxon>Bacillati</taxon>
        <taxon>Bacillota</taxon>
        <taxon>Bacilli</taxon>
        <taxon>Bacillales</taxon>
        <taxon>Staphylococcaceae</taxon>
        <taxon>Jeotgalicoccus</taxon>
    </lineage>
</organism>
<reference evidence="10 11" key="1">
    <citation type="submission" date="2020-07" db="EMBL/GenBank/DDBJ databases">
        <authorList>
            <person name="Criscuolo A."/>
        </authorList>
    </citation>
    <scope>NUCLEOTIDE SEQUENCE [LARGE SCALE GENOMIC DNA]</scope>
    <source>
        <strain evidence="10">CIP111751</strain>
    </source>
</reference>
<feature type="transmembrane region" description="Helical" evidence="8">
    <location>
        <begin position="268"/>
        <end position="289"/>
    </location>
</feature>
<feature type="transmembrane region" description="Helical" evidence="8">
    <location>
        <begin position="429"/>
        <end position="455"/>
    </location>
</feature>
<feature type="transmembrane region" description="Helical" evidence="8">
    <location>
        <begin position="139"/>
        <end position="158"/>
    </location>
</feature>
<sequence length="463" mass="49445">MSQTIMKAQTPNRIILGIILTILTYWLFAQAFLNIAPEVQETYSSTSSSIINLSVSLTSLITGIFMVAAGNIADKIGYKKITIIGIFLSIIGSIIIILPFHTSFLIIGRIVQGFSAAMIMPATISIFNHIFEGEERRKALSYWSLGAFGGTGLASLFAGTMATFVAWQWIFIVSIVLSLIGLFLLKNIQDVHDKNRGPINFDFAGLSIFVVMIGALSIFITQGEVLGWTSAVSFILIVIFVIGLIVFIALEKRKRAPFLELSLFSNKAFLGTVVTNFLLNTAIGSLALFNIYTQQALGMTAFSASLVTIPYILTMLVAIKAGEKSIAKFGPKRALVTAPVLLGLGLIMLSLTFLEGTVYIMSCLIGFGFFGIGIGLFATPALDTAVSTTPRDKVGVASAIFKMASTLGGAFGIAIIVSVYSALSNTFSVAAAGSAAFIVNVVLLAVAFIFALVVIPKVSMKDK</sequence>
<gene>
    <name evidence="10" type="primary">norB</name>
    <name evidence="10" type="ORF">JEOCOQ751_01706</name>
</gene>
<feature type="transmembrane region" description="Helical" evidence="8">
    <location>
        <begin position="359"/>
        <end position="378"/>
    </location>
</feature>
<feature type="transmembrane region" description="Helical" evidence="8">
    <location>
        <begin position="106"/>
        <end position="127"/>
    </location>
</feature>
<dbReference type="InterPro" id="IPR011701">
    <property type="entry name" value="MFS"/>
</dbReference>
<name>A0A6V7RQU5_9STAP</name>
<dbReference type="Gene3D" id="1.20.1720.10">
    <property type="entry name" value="Multidrug resistance protein D"/>
    <property type="match status" value="1"/>
</dbReference>
<feature type="transmembrane region" description="Helical" evidence="8">
    <location>
        <begin position="164"/>
        <end position="185"/>
    </location>
</feature>
<dbReference type="PANTHER" id="PTHR42718">
    <property type="entry name" value="MAJOR FACILITATOR SUPERFAMILY MULTIDRUG TRANSPORTER MFSC"/>
    <property type="match status" value="1"/>
</dbReference>
<evidence type="ECO:0000256" key="6">
    <source>
        <dbReference type="ARBA" id="ARBA00023136"/>
    </source>
</evidence>
<evidence type="ECO:0000256" key="7">
    <source>
        <dbReference type="ARBA" id="ARBA00040594"/>
    </source>
</evidence>
<evidence type="ECO:0000259" key="9">
    <source>
        <dbReference type="PROSITE" id="PS50850"/>
    </source>
</evidence>
<feature type="domain" description="Major facilitator superfamily (MFS) profile" evidence="9">
    <location>
        <begin position="10"/>
        <end position="459"/>
    </location>
</feature>
<feature type="transmembrane region" description="Helical" evidence="8">
    <location>
        <begin position="49"/>
        <end position="69"/>
    </location>
</feature>
<keyword evidence="3" id="KW-0813">Transport</keyword>
<comment type="similarity">
    <text evidence="2">Belongs to the major facilitator superfamily. TCR/Tet family.</text>
</comment>
<dbReference type="InterPro" id="IPR020846">
    <property type="entry name" value="MFS_dom"/>
</dbReference>
<feature type="transmembrane region" description="Helical" evidence="8">
    <location>
        <begin position="81"/>
        <end position="100"/>
    </location>
</feature>
<keyword evidence="4 8" id="KW-0812">Transmembrane</keyword>
<proteinExistence type="inferred from homology"/>
<feature type="transmembrane region" description="Helical" evidence="8">
    <location>
        <begin position="399"/>
        <end position="423"/>
    </location>
</feature>
<dbReference type="EMBL" id="CAJEWA010000006">
    <property type="protein sequence ID" value="CAD2080284.1"/>
    <property type="molecule type" value="Genomic_DNA"/>
</dbReference>
<protein>
    <recommendedName>
        <fullName evidence="7">Quinolone resistance protein NorB</fullName>
    </recommendedName>
</protein>
<dbReference type="GO" id="GO:0005886">
    <property type="term" value="C:plasma membrane"/>
    <property type="evidence" value="ECO:0007669"/>
    <property type="project" value="UniProtKB-SubCell"/>
</dbReference>
<dbReference type="SUPFAM" id="SSF103473">
    <property type="entry name" value="MFS general substrate transporter"/>
    <property type="match status" value="1"/>
</dbReference>
<feature type="transmembrane region" description="Helical" evidence="8">
    <location>
        <begin position="12"/>
        <end position="29"/>
    </location>
</feature>
<evidence type="ECO:0000256" key="8">
    <source>
        <dbReference type="SAM" id="Phobius"/>
    </source>
</evidence>
<dbReference type="PROSITE" id="PS50850">
    <property type="entry name" value="MFS"/>
    <property type="match status" value="1"/>
</dbReference>
<dbReference type="Proteomes" id="UP000534001">
    <property type="component" value="Unassembled WGS sequence"/>
</dbReference>
<dbReference type="PRINTS" id="PR01036">
    <property type="entry name" value="TCRTETB"/>
</dbReference>
<keyword evidence="6 8" id="KW-0472">Membrane</keyword>
<evidence type="ECO:0000256" key="5">
    <source>
        <dbReference type="ARBA" id="ARBA00022989"/>
    </source>
</evidence>
<dbReference type="CDD" id="cd17321">
    <property type="entry name" value="MFS_MMR_MDR_like"/>
    <property type="match status" value="1"/>
</dbReference>
<dbReference type="PANTHER" id="PTHR42718:SF9">
    <property type="entry name" value="MAJOR FACILITATOR SUPERFAMILY MULTIDRUG TRANSPORTER MFSC"/>
    <property type="match status" value="1"/>
</dbReference>
<feature type="transmembrane region" description="Helical" evidence="8">
    <location>
        <begin position="301"/>
        <end position="322"/>
    </location>
</feature>
<evidence type="ECO:0000256" key="4">
    <source>
        <dbReference type="ARBA" id="ARBA00022692"/>
    </source>
</evidence>
<comment type="subcellular location">
    <subcellularLocation>
        <location evidence="1">Cell membrane</location>
        <topology evidence="1">Multi-pass membrane protein</topology>
    </subcellularLocation>
</comment>
<dbReference type="AlphaFoldDB" id="A0A6V7RQU5"/>
<evidence type="ECO:0000313" key="11">
    <source>
        <dbReference type="Proteomes" id="UP000534001"/>
    </source>
</evidence>
<dbReference type="Pfam" id="PF07690">
    <property type="entry name" value="MFS_1"/>
    <property type="match status" value="1"/>
</dbReference>
<evidence type="ECO:0000256" key="2">
    <source>
        <dbReference type="ARBA" id="ARBA00007520"/>
    </source>
</evidence>
<evidence type="ECO:0000256" key="3">
    <source>
        <dbReference type="ARBA" id="ARBA00022448"/>
    </source>
</evidence>
<feature type="transmembrane region" description="Helical" evidence="8">
    <location>
        <begin position="334"/>
        <end position="353"/>
    </location>
</feature>
<feature type="transmembrane region" description="Helical" evidence="8">
    <location>
        <begin position="197"/>
        <end position="220"/>
    </location>
</feature>
<dbReference type="InterPro" id="IPR036259">
    <property type="entry name" value="MFS_trans_sf"/>
</dbReference>
<evidence type="ECO:0000256" key="1">
    <source>
        <dbReference type="ARBA" id="ARBA00004651"/>
    </source>
</evidence>